<proteinExistence type="predicted"/>
<organism evidence="1 2">
    <name type="scientific">Peptostreptococcus anaerobius</name>
    <dbReference type="NCBI Taxonomy" id="1261"/>
    <lineage>
        <taxon>Bacteria</taxon>
        <taxon>Bacillati</taxon>
        <taxon>Bacillota</taxon>
        <taxon>Clostridia</taxon>
        <taxon>Peptostreptococcales</taxon>
        <taxon>Peptostreptococcaceae</taxon>
        <taxon>Peptostreptococcus</taxon>
    </lineage>
</organism>
<sequence length="35" mass="4163">MMFKKKASINTYIKLSPRMQRYTENLNNINGGRDE</sequence>
<accession>A0A379CFC2</accession>
<protein>
    <submittedName>
        <fullName evidence="1">Uncharacterized protein</fullName>
    </submittedName>
</protein>
<evidence type="ECO:0000313" key="1">
    <source>
        <dbReference type="EMBL" id="SUB61021.1"/>
    </source>
</evidence>
<reference evidence="1 2" key="1">
    <citation type="submission" date="2018-06" db="EMBL/GenBank/DDBJ databases">
        <authorList>
            <consortium name="Pathogen Informatics"/>
            <person name="Doyle S."/>
        </authorList>
    </citation>
    <scope>NUCLEOTIDE SEQUENCE [LARGE SCALE GENOMIC DNA]</scope>
    <source>
        <strain evidence="1 2">NCTC11460</strain>
    </source>
</reference>
<dbReference type="Proteomes" id="UP000255101">
    <property type="component" value="Unassembled WGS sequence"/>
</dbReference>
<dbReference type="EMBL" id="UGTB01000004">
    <property type="protein sequence ID" value="SUB61021.1"/>
    <property type="molecule type" value="Genomic_DNA"/>
</dbReference>
<name>A0A379CFC2_9FIRM</name>
<evidence type="ECO:0000313" key="2">
    <source>
        <dbReference type="Proteomes" id="UP000255101"/>
    </source>
</evidence>
<gene>
    <name evidence="1" type="ORF">NCTC11460_00938</name>
</gene>
<dbReference type="AlphaFoldDB" id="A0A379CFC2"/>